<dbReference type="InterPro" id="IPR013221">
    <property type="entry name" value="Mur_ligase_cen"/>
</dbReference>
<dbReference type="InterPro" id="IPR009006">
    <property type="entry name" value="Ala_racemase/Decarboxylase_C"/>
</dbReference>
<reference evidence="18 19" key="1">
    <citation type="submission" date="2014-09" db="EMBL/GenBank/DDBJ databases">
        <title>Sporocytophaga myxococcoides PG-01 genome sequencing.</title>
        <authorList>
            <person name="Liu L."/>
            <person name="Gao P.J."/>
            <person name="Chen G.J."/>
            <person name="Wang L.S."/>
        </authorList>
    </citation>
    <scope>NUCLEOTIDE SEQUENCE [LARGE SCALE GENOMIC DNA]</scope>
    <source>
        <strain evidence="18 19">PG-01</strain>
    </source>
</reference>
<evidence type="ECO:0000256" key="9">
    <source>
        <dbReference type="ARBA" id="ARBA00022960"/>
    </source>
</evidence>
<evidence type="ECO:0000256" key="14">
    <source>
        <dbReference type="HAMAP-Rule" id="MF_01201"/>
    </source>
</evidence>
<dbReference type="GO" id="GO:0047480">
    <property type="term" value="F:UDP-N-acetylmuramoyl-tripeptide-D-alanyl-D-alanine ligase activity"/>
    <property type="evidence" value="ECO:0007669"/>
    <property type="project" value="InterPro"/>
</dbReference>
<dbReference type="GO" id="GO:0030170">
    <property type="term" value="F:pyridoxal phosphate binding"/>
    <property type="evidence" value="ECO:0007669"/>
    <property type="project" value="UniProtKB-UniRule"/>
</dbReference>
<evidence type="ECO:0000313" key="18">
    <source>
        <dbReference type="EMBL" id="GAL84655.1"/>
    </source>
</evidence>
<dbReference type="CDD" id="cd00430">
    <property type="entry name" value="PLPDE_III_AR"/>
    <property type="match status" value="1"/>
</dbReference>
<keyword evidence="7" id="KW-0067">ATP-binding</keyword>
<evidence type="ECO:0000256" key="4">
    <source>
        <dbReference type="ARBA" id="ARBA00022598"/>
    </source>
</evidence>
<evidence type="ECO:0000259" key="17">
    <source>
        <dbReference type="SMART" id="SM01005"/>
    </source>
</evidence>
<keyword evidence="3" id="KW-0963">Cytoplasm</keyword>
<evidence type="ECO:0000256" key="1">
    <source>
        <dbReference type="ARBA" id="ARBA00000316"/>
    </source>
</evidence>
<evidence type="ECO:0000256" key="7">
    <source>
        <dbReference type="ARBA" id="ARBA00022840"/>
    </source>
</evidence>
<dbReference type="FunFam" id="3.20.20.10:FF:000002">
    <property type="entry name" value="Alanine racemase"/>
    <property type="match status" value="1"/>
</dbReference>
<dbReference type="InterPro" id="IPR001608">
    <property type="entry name" value="Ala_racemase_N"/>
</dbReference>
<keyword evidence="8 14" id="KW-0663">Pyridoxal phosphate</keyword>
<keyword evidence="11 14" id="KW-0413">Isomerase</keyword>
<dbReference type="SUPFAM" id="SSF51419">
    <property type="entry name" value="PLP-binding barrel"/>
    <property type="match status" value="1"/>
</dbReference>
<dbReference type="InterPro" id="IPR000821">
    <property type="entry name" value="Ala_racemase"/>
</dbReference>
<evidence type="ECO:0000256" key="12">
    <source>
        <dbReference type="ARBA" id="ARBA00023306"/>
    </source>
</evidence>
<dbReference type="GO" id="GO:0030632">
    <property type="term" value="P:D-alanine biosynthetic process"/>
    <property type="evidence" value="ECO:0007669"/>
    <property type="project" value="UniProtKB-UniRule"/>
</dbReference>
<feature type="active site" description="Proton acceptor; specific for D-alanine" evidence="14">
    <location>
        <position position="489"/>
    </location>
</feature>
<dbReference type="GO" id="GO:0008784">
    <property type="term" value="F:alanine racemase activity"/>
    <property type="evidence" value="ECO:0007669"/>
    <property type="project" value="UniProtKB-UniRule"/>
</dbReference>
<dbReference type="InterPro" id="IPR011079">
    <property type="entry name" value="Ala_racemase_C"/>
</dbReference>
<feature type="active site" description="Proton acceptor; specific for L-alanine" evidence="14">
    <location>
        <position position="714"/>
    </location>
</feature>
<accession>A0A098LCF2</accession>
<feature type="binding site" evidence="14 16">
    <location>
        <position position="586"/>
    </location>
    <ligand>
        <name>substrate</name>
    </ligand>
</feature>
<dbReference type="Pfam" id="PF01168">
    <property type="entry name" value="Ala_racemase_N"/>
    <property type="match status" value="1"/>
</dbReference>
<dbReference type="Gene3D" id="3.20.20.10">
    <property type="entry name" value="Alanine racemase"/>
    <property type="match status" value="1"/>
</dbReference>
<feature type="binding site" evidence="14 16">
    <location>
        <position position="763"/>
    </location>
    <ligand>
        <name>substrate</name>
    </ligand>
</feature>
<dbReference type="InterPro" id="IPR035911">
    <property type="entry name" value="MurE/MurF_N"/>
</dbReference>
<feature type="domain" description="Alanine racemase C-terminal" evidence="17">
    <location>
        <begin position="693"/>
        <end position="817"/>
    </location>
</feature>
<dbReference type="Gene3D" id="3.40.1190.10">
    <property type="entry name" value="Mur-like, catalytic domain"/>
    <property type="match status" value="1"/>
</dbReference>
<dbReference type="NCBIfam" id="TIGR00492">
    <property type="entry name" value="alr"/>
    <property type="match status" value="1"/>
</dbReference>
<dbReference type="RefSeq" id="WP_045461872.1">
    <property type="nucleotide sequence ID" value="NZ_BBLT01000003.1"/>
</dbReference>
<keyword evidence="19" id="KW-1185">Reference proteome</keyword>
<dbReference type="UniPathway" id="UPA00042">
    <property type="reaction ID" value="UER00497"/>
</dbReference>
<dbReference type="Gene3D" id="2.40.37.10">
    <property type="entry name" value="Lyase, Ornithine Decarboxylase, Chain A, domain 1"/>
    <property type="match status" value="1"/>
</dbReference>
<keyword evidence="10" id="KW-0573">Peptidoglycan synthesis</keyword>
<comment type="function">
    <text evidence="14">Catalyzes the interconversion of L-alanine and D-alanine. May also act on other amino acids.</text>
</comment>
<comment type="cofactor">
    <cofactor evidence="2 14 15">
        <name>pyridoxal 5'-phosphate</name>
        <dbReference type="ChEBI" id="CHEBI:597326"/>
    </cofactor>
</comment>
<dbReference type="PANTHER" id="PTHR43024:SF1">
    <property type="entry name" value="UDP-N-ACETYLMURAMOYL-TRIPEPTIDE--D-ALANYL-D-ALANINE LIGASE"/>
    <property type="match status" value="1"/>
</dbReference>
<keyword evidence="5" id="KW-0132">Cell division</keyword>
<evidence type="ECO:0000256" key="2">
    <source>
        <dbReference type="ARBA" id="ARBA00001933"/>
    </source>
</evidence>
<evidence type="ECO:0000256" key="11">
    <source>
        <dbReference type="ARBA" id="ARBA00023235"/>
    </source>
</evidence>
<dbReference type="InterPro" id="IPR036615">
    <property type="entry name" value="Mur_ligase_C_dom_sf"/>
</dbReference>
<dbReference type="SMART" id="SM01005">
    <property type="entry name" value="Ala_racemase_C"/>
    <property type="match status" value="1"/>
</dbReference>
<dbReference type="InterPro" id="IPR051046">
    <property type="entry name" value="MurCDEF_CellWall_CoF430Synth"/>
</dbReference>
<dbReference type="PANTHER" id="PTHR43024">
    <property type="entry name" value="UDP-N-ACETYLMURAMOYL-TRIPEPTIDE--D-ALANYL-D-ALANINE LIGASE"/>
    <property type="match status" value="1"/>
</dbReference>
<comment type="caution">
    <text evidence="18">The sequence shown here is derived from an EMBL/GenBank/DDBJ whole genome shotgun (WGS) entry which is preliminary data.</text>
</comment>
<keyword evidence="13" id="KW-0961">Cell wall biogenesis/degradation</keyword>
<evidence type="ECO:0000313" key="19">
    <source>
        <dbReference type="Proteomes" id="UP000030185"/>
    </source>
</evidence>
<dbReference type="Pfam" id="PF02875">
    <property type="entry name" value="Mur_ligase_C"/>
    <property type="match status" value="1"/>
</dbReference>
<dbReference type="NCBIfam" id="TIGR01143">
    <property type="entry name" value="murF"/>
    <property type="match status" value="1"/>
</dbReference>
<dbReference type="GO" id="GO:0005524">
    <property type="term" value="F:ATP binding"/>
    <property type="evidence" value="ECO:0007669"/>
    <property type="project" value="UniProtKB-KW"/>
</dbReference>
<feature type="modified residue" description="N6-(pyridoxal phosphate)lysine" evidence="14 15">
    <location>
        <position position="489"/>
    </location>
</feature>
<evidence type="ECO:0000256" key="6">
    <source>
        <dbReference type="ARBA" id="ARBA00022741"/>
    </source>
</evidence>
<organism evidence="18 19">
    <name type="scientific">Sporocytophaga myxococcoides</name>
    <dbReference type="NCBI Taxonomy" id="153721"/>
    <lineage>
        <taxon>Bacteria</taxon>
        <taxon>Pseudomonadati</taxon>
        <taxon>Bacteroidota</taxon>
        <taxon>Cytophagia</taxon>
        <taxon>Cytophagales</taxon>
        <taxon>Cytophagaceae</taxon>
        <taxon>Sporocytophaga</taxon>
    </lineage>
</organism>
<dbReference type="Gene3D" id="3.40.1390.10">
    <property type="entry name" value="MurE/MurF, N-terminal domain"/>
    <property type="match status" value="1"/>
</dbReference>
<dbReference type="InterPro" id="IPR029066">
    <property type="entry name" value="PLP-binding_barrel"/>
</dbReference>
<dbReference type="SUPFAM" id="SSF63418">
    <property type="entry name" value="MurE/MurF N-terminal domain"/>
    <property type="match status" value="1"/>
</dbReference>
<name>A0A098LCF2_9BACT</name>
<keyword evidence="4" id="KW-0436">Ligase</keyword>
<evidence type="ECO:0000256" key="10">
    <source>
        <dbReference type="ARBA" id="ARBA00022984"/>
    </source>
</evidence>
<proteinExistence type="inferred from homology"/>
<evidence type="ECO:0000256" key="13">
    <source>
        <dbReference type="ARBA" id="ARBA00023316"/>
    </source>
</evidence>
<evidence type="ECO:0000256" key="3">
    <source>
        <dbReference type="ARBA" id="ARBA00022490"/>
    </source>
</evidence>
<dbReference type="Pfam" id="PF08245">
    <property type="entry name" value="Mur_ligase_M"/>
    <property type="match status" value="1"/>
</dbReference>
<dbReference type="SUPFAM" id="SSF50621">
    <property type="entry name" value="Alanine racemase C-terminal domain-like"/>
    <property type="match status" value="1"/>
</dbReference>
<dbReference type="GO" id="GO:0009252">
    <property type="term" value="P:peptidoglycan biosynthetic process"/>
    <property type="evidence" value="ECO:0007669"/>
    <property type="project" value="UniProtKB-KW"/>
</dbReference>
<dbReference type="NCBIfam" id="NF008897">
    <property type="entry name" value="PRK11930.1"/>
    <property type="match status" value="1"/>
</dbReference>
<dbReference type="Gene3D" id="3.90.190.20">
    <property type="entry name" value="Mur ligase, C-terminal domain"/>
    <property type="match status" value="1"/>
</dbReference>
<keyword evidence="12" id="KW-0131">Cell cycle</keyword>
<evidence type="ECO:0000256" key="15">
    <source>
        <dbReference type="PIRSR" id="PIRSR600821-50"/>
    </source>
</evidence>
<dbReference type="eggNOG" id="COG0770">
    <property type="taxonomic scope" value="Bacteria"/>
</dbReference>
<evidence type="ECO:0000256" key="5">
    <source>
        <dbReference type="ARBA" id="ARBA00022618"/>
    </source>
</evidence>
<dbReference type="EMBL" id="BBLT01000003">
    <property type="protein sequence ID" value="GAL84655.1"/>
    <property type="molecule type" value="Genomic_DNA"/>
</dbReference>
<sequence>MLKINQILDVVAGSLICHSENSIIDYLLLDSRKVSIPSSSLFFAIQGVHHDGHKFLGELYHKGIRNFIIEKVPQDLTLFQGCNIILVDNAVSALQQIVEFHRNEFTLPVIGITGSNGKTIVKEWLTQLLSKDYNVVKSPKSYNSQVGVPLSVWEINEQHQFGIFEAGISRPGEMGRLEPVIKPTLGIFTNIGPAHDEGFSSREEKIREKLSLFKHSKVIFSCADHKDIANLIKTELPEVKNITWSNKRTGDFVIKDLVADGSNMRIKAVYDKLFLNLVLPFSDEASFENLMHCILVLLYLDVKPEEIQSRLNALQKVEMRLELKEGINGCYVIDDTYNNDLAGLTIALNFLDQQKQKEEKTVILSDLLETGRDERNLYAAIGDLLLSKGVKKLIGIGPTFSRNADLIRIKSSFYLDTASFLSDMQSADFSEEIVLVKGARVFKFEEIVKKLQQKVHGTVFEVNLDSLSSNLNFYRSRLSHGTKIMVMVKAFAYGSGSYEVANLLQFHRVDYLAVAYADEGVALREHGVSLPVMVMNPSLSTFDKLFQYNLEPEIYSFKILREYLDFIKANDIAAKIHLKLDTGMRRLGFEEKDLKDLVLLLKNTTNVRIASVFTHLAGADEGVHDEFTQSQIRKFKAFTEHLKKELGYDFLRHALNSAGIIRFPEAQLDMVRLGIGLYGIEAGGLFQDQLQPVGTLKTIISQIKEVKKGETVGYGRKGRAERDLRIGTIAIGYADGYDRRFSNGKGKVLVQDKLCPVIGNVCMDMCMIDITDTNAREGDEVVVFGKKPSLNDLSQGIGTIPYEILTSVGQRVKRVFYSE</sequence>
<dbReference type="EC" id="5.1.1.1" evidence="14"/>
<evidence type="ECO:0000256" key="8">
    <source>
        <dbReference type="ARBA" id="ARBA00022898"/>
    </source>
</evidence>
<dbReference type="GO" id="GO:0051301">
    <property type="term" value="P:cell division"/>
    <property type="evidence" value="ECO:0007669"/>
    <property type="project" value="UniProtKB-KW"/>
</dbReference>
<gene>
    <name evidence="18" type="ORF">MYP_1883</name>
</gene>
<dbReference type="GO" id="GO:0008360">
    <property type="term" value="P:regulation of cell shape"/>
    <property type="evidence" value="ECO:0007669"/>
    <property type="project" value="UniProtKB-KW"/>
</dbReference>
<dbReference type="SUPFAM" id="SSF53623">
    <property type="entry name" value="MurD-like peptide ligases, catalytic domain"/>
    <property type="match status" value="1"/>
</dbReference>
<dbReference type="HAMAP" id="MF_01201">
    <property type="entry name" value="Ala_racemase"/>
    <property type="match status" value="1"/>
</dbReference>
<comment type="pathway">
    <text evidence="14">Amino-acid biosynthesis; D-alanine biosynthesis; D-alanine from L-alanine: step 1/1.</text>
</comment>
<keyword evidence="9" id="KW-0133">Cell shape</keyword>
<comment type="similarity">
    <text evidence="14">Belongs to the alanine racemase family.</text>
</comment>
<dbReference type="SUPFAM" id="SSF53244">
    <property type="entry name" value="MurD-like peptide ligases, peptide-binding domain"/>
    <property type="match status" value="1"/>
</dbReference>
<comment type="catalytic activity">
    <reaction evidence="1 14">
        <text>L-alanine = D-alanine</text>
        <dbReference type="Rhea" id="RHEA:20249"/>
        <dbReference type="ChEBI" id="CHEBI:57416"/>
        <dbReference type="ChEBI" id="CHEBI:57972"/>
        <dbReference type="EC" id="5.1.1.1"/>
    </reaction>
</comment>
<dbReference type="InterPro" id="IPR005863">
    <property type="entry name" value="UDP-N-AcMur_synth"/>
</dbReference>
<keyword evidence="6" id="KW-0547">Nucleotide-binding</keyword>
<dbReference type="InterPro" id="IPR004101">
    <property type="entry name" value="Mur_ligase_C"/>
</dbReference>
<dbReference type="STRING" id="153721.MYP_1883"/>
<evidence type="ECO:0000256" key="16">
    <source>
        <dbReference type="PIRSR" id="PIRSR600821-52"/>
    </source>
</evidence>
<protein>
    <recommendedName>
        <fullName evidence="14">Alanine racemase</fullName>
        <ecNumber evidence="14">5.1.1.1</ecNumber>
    </recommendedName>
</protein>
<dbReference type="InterPro" id="IPR036565">
    <property type="entry name" value="Mur-like_cat_sf"/>
</dbReference>
<dbReference type="PRINTS" id="PR00992">
    <property type="entry name" value="ALARACEMASE"/>
</dbReference>
<dbReference type="Pfam" id="PF00842">
    <property type="entry name" value="Ala_racemase_C"/>
    <property type="match status" value="1"/>
</dbReference>
<dbReference type="Proteomes" id="UP000030185">
    <property type="component" value="Unassembled WGS sequence"/>
</dbReference>
<dbReference type="OrthoDB" id="9801978at2"/>
<dbReference type="eggNOG" id="COG0787">
    <property type="taxonomic scope" value="Bacteria"/>
</dbReference>
<dbReference type="GO" id="GO:0071555">
    <property type="term" value="P:cell wall organization"/>
    <property type="evidence" value="ECO:0007669"/>
    <property type="project" value="UniProtKB-KW"/>
</dbReference>
<dbReference type="AlphaFoldDB" id="A0A098LCF2"/>